<dbReference type="EMBL" id="JBFXLQ010000010">
    <property type="protein sequence ID" value="KAL2869210.1"/>
    <property type="molecule type" value="Genomic_DNA"/>
</dbReference>
<dbReference type="Proteomes" id="UP001610432">
    <property type="component" value="Unassembled WGS sequence"/>
</dbReference>
<evidence type="ECO:0000313" key="2">
    <source>
        <dbReference type="Proteomes" id="UP001610432"/>
    </source>
</evidence>
<proteinExistence type="predicted"/>
<sequence>MAGKVIHATGNTATGFFLQFKRNYSFIFTNRRYEIIPLAQVDSQLGVLRTRVLRVSQVPKGNNSH</sequence>
<gene>
    <name evidence="1" type="ORF">BJX67DRAFT_347861</name>
</gene>
<accession>A0ABR4LXF7</accession>
<dbReference type="Pfam" id="PF20174">
    <property type="entry name" value="DUF6540"/>
    <property type="match status" value="1"/>
</dbReference>
<dbReference type="RefSeq" id="XP_070888189.1">
    <property type="nucleotide sequence ID" value="XM_071028594.1"/>
</dbReference>
<protein>
    <submittedName>
        <fullName evidence="1">Uncharacterized protein</fullName>
    </submittedName>
</protein>
<keyword evidence="2" id="KW-1185">Reference proteome</keyword>
<dbReference type="GeneID" id="98143666"/>
<evidence type="ECO:0000313" key="1">
    <source>
        <dbReference type="EMBL" id="KAL2869210.1"/>
    </source>
</evidence>
<organism evidence="1 2">
    <name type="scientific">Aspergillus lucknowensis</name>
    <dbReference type="NCBI Taxonomy" id="176173"/>
    <lineage>
        <taxon>Eukaryota</taxon>
        <taxon>Fungi</taxon>
        <taxon>Dikarya</taxon>
        <taxon>Ascomycota</taxon>
        <taxon>Pezizomycotina</taxon>
        <taxon>Eurotiomycetes</taxon>
        <taxon>Eurotiomycetidae</taxon>
        <taxon>Eurotiales</taxon>
        <taxon>Aspergillaceae</taxon>
        <taxon>Aspergillus</taxon>
        <taxon>Aspergillus subgen. Nidulantes</taxon>
    </lineage>
</organism>
<name>A0ABR4LXF7_9EURO</name>
<dbReference type="InterPro" id="IPR046670">
    <property type="entry name" value="DUF6540"/>
</dbReference>
<reference evidence="1 2" key="1">
    <citation type="submission" date="2024-07" db="EMBL/GenBank/DDBJ databases">
        <title>Section-level genome sequencing and comparative genomics of Aspergillus sections Usti and Cavernicolus.</title>
        <authorList>
            <consortium name="Lawrence Berkeley National Laboratory"/>
            <person name="Nybo J.L."/>
            <person name="Vesth T.C."/>
            <person name="Theobald S."/>
            <person name="Frisvad J.C."/>
            <person name="Larsen T.O."/>
            <person name="Kjaerboelling I."/>
            <person name="Rothschild-Mancinelli K."/>
            <person name="Lyhne E.K."/>
            <person name="Kogle M.E."/>
            <person name="Barry K."/>
            <person name="Clum A."/>
            <person name="Na H."/>
            <person name="Ledsgaard L."/>
            <person name="Lin J."/>
            <person name="Lipzen A."/>
            <person name="Kuo A."/>
            <person name="Riley R."/>
            <person name="Mondo S."/>
            <person name="Labutti K."/>
            <person name="Haridas S."/>
            <person name="Pangalinan J."/>
            <person name="Salamov A.A."/>
            <person name="Simmons B.A."/>
            <person name="Magnuson J.K."/>
            <person name="Chen J."/>
            <person name="Drula E."/>
            <person name="Henrissat B."/>
            <person name="Wiebenga A."/>
            <person name="Lubbers R.J."/>
            <person name="Gomes A.C."/>
            <person name="Macurrencykelacurrency M.R."/>
            <person name="Stajich J."/>
            <person name="Grigoriev I.V."/>
            <person name="Mortensen U.H."/>
            <person name="De Vries R.P."/>
            <person name="Baker S.E."/>
            <person name="Andersen M.R."/>
        </authorList>
    </citation>
    <scope>NUCLEOTIDE SEQUENCE [LARGE SCALE GENOMIC DNA]</scope>
    <source>
        <strain evidence="1 2">CBS 449.75</strain>
    </source>
</reference>
<comment type="caution">
    <text evidence="1">The sequence shown here is derived from an EMBL/GenBank/DDBJ whole genome shotgun (WGS) entry which is preliminary data.</text>
</comment>